<accession>A0ABP3RNK9</accession>
<evidence type="ECO:0000256" key="2">
    <source>
        <dbReference type="ARBA" id="ARBA00005558"/>
    </source>
</evidence>
<evidence type="ECO:0000259" key="4">
    <source>
        <dbReference type="Pfam" id="PF04717"/>
    </source>
</evidence>
<dbReference type="InterPro" id="IPR037026">
    <property type="entry name" value="Vgr_OB-fold_dom_sf"/>
</dbReference>
<protein>
    <submittedName>
        <fullName evidence="6">Type VI secretion system tip protein VgrG</fullName>
    </submittedName>
</protein>
<dbReference type="NCBIfam" id="TIGR01646">
    <property type="entry name" value="vgr_GE"/>
    <property type="match status" value="1"/>
</dbReference>
<dbReference type="Gene3D" id="3.55.50.10">
    <property type="entry name" value="Baseplate protein-like domains"/>
    <property type="match status" value="1"/>
</dbReference>
<dbReference type="SUPFAM" id="SSF69279">
    <property type="entry name" value="Phage tail proteins"/>
    <property type="match status" value="2"/>
</dbReference>
<dbReference type="Pfam" id="PF22178">
    <property type="entry name" value="Gp5_trimer_C"/>
    <property type="match status" value="1"/>
</dbReference>
<comment type="caution">
    <text evidence="6">The sequence shown here is derived from an EMBL/GenBank/DDBJ whole genome shotgun (WGS) entry which is preliminary data.</text>
</comment>
<evidence type="ECO:0000313" key="6">
    <source>
        <dbReference type="EMBL" id="GAA0611134.1"/>
    </source>
</evidence>
<name>A0ABP3RNK9_9HYPH</name>
<organism evidence="6 7">
    <name type="scientific">Paenochrobactrum glaciei</name>
    <dbReference type="NCBI Taxonomy" id="486407"/>
    <lineage>
        <taxon>Bacteria</taxon>
        <taxon>Pseudomonadati</taxon>
        <taxon>Pseudomonadota</taxon>
        <taxon>Alphaproteobacteria</taxon>
        <taxon>Hyphomicrobiales</taxon>
        <taxon>Brucellaceae</taxon>
        <taxon>Paenochrobactrum</taxon>
    </lineage>
</organism>
<dbReference type="Gene3D" id="4.10.220.110">
    <property type="match status" value="1"/>
</dbReference>
<feature type="domain" description="Gp5/Type VI secretion system Vgr C-terminal trimerisation" evidence="5">
    <location>
        <begin position="482"/>
        <end position="564"/>
    </location>
</feature>
<dbReference type="InterPro" id="IPR050708">
    <property type="entry name" value="T6SS_VgrG/RHS"/>
</dbReference>
<evidence type="ECO:0000256" key="1">
    <source>
        <dbReference type="ARBA" id="ARBA00004613"/>
    </source>
</evidence>
<gene>
    <name evidence="6" type="ORF">GCM10008943_28350</name>
</gene>
<dbReference type="Gene3D" id="2.30.110.50">
    <property type="match status" value="1"/>
</dbReference>
<comment type="subcellular location">
    <subcellularLocation>
        <location evidence="1">Secreted</location>
    </subcellularLocation>
</comment>
<dbReference type="InterPro" id="IPR054030">
    <property type="entry name" value="Gp5_Vgr_C"/>
</dbReference>
<dbReference type="SUPFAM" id="SSF69255">
    <property type="entry name" value="gp5 N-terminal domain-like"/>
    <property type="match status" value="1"/>
</dbReference>
<evidence type="ECO:0000259" key="5">
    <source>
        <dbReference type="Pfam" id="PF22178"/>
    </source>
</evidence>
<keyword evidence="3" id="KW-0964">Secreted</keyword>
<dbReference type="InterPro" id="IPR017847">
    <property type="entry name" value="T6SS_RhsGE_Vgr_subset"/>
</dbReference>
<sequence>MFDSDQSNYDTKIRCLALKLNTKNNFNLHVETAKISDGIGKLFSAEIVFDCEAVDSPRELIGSPAEVEFNFVSGLNKLRSRRVFSGLITEFQILSTKIRGRLQCSVIIQPVLWRLSQSTDYRIWQNMNAVEIVETLLKEYNIPAADFRLHGEVFPEEYSVQFGETDLDYMVRRLENAGLFWWFHHDGNMHKFCVGDQPSSWIKAQDWAGDEAVFYLNENQSGPDLIKQWRETYRSVSCVCASADWNFEMPEAAITAQIPALIRTFDPVEKETYLFPTGARTVEDAERLQKLRISADESRHCIIAGHSTAHEFAPAQIFTPAFQQGGQLPGHVVIEIVHHIKSASPLSGEEEPIYYNEFKAISAEIAYLPMLNATKPHIETTQIAIVAGPQNEQIHCDQYGRIKLWFPWDKRAKKDGSDTCWVRLAQVCTGRGWGSQIIPRIGSEVLVSFLNGNPDQPVVTGMIANPIRMPAYTLPDAKSRLTIRTQSYKGDGFNEISLEDGAGRENIFTQAQKDQTQVVRGSSCQRVNRHKINHIGGNETKNIGGNCKMETAGSVLIAVGSSGSRVREEYNKKATLNQKTIKLLDEGCALGQGAAHHGFRAMASVLRAHKMGFWAVETISKYDEFLANDSAMDAGLKLAELGDEIGTDYDNAFQGNGEQHIVVSRLRSTSIGEACVEQVGGGKLVHVGDVFHTHTGRQHLVSVGQDLSLLSGQTTLVEAKKIDIFADDHVRLSTPGGYIELHQKGITIHGLKIDIQGNHVDFQKGGGGKGTTKTVP</sequence>
<comment type="similarity">
    <text evidence="2">Belongs to the VgrG protein family.</text>
</comment>
<feature type="domain" description="Gp5/Type VI secretion system Vgr protein OB-fold" evidence="4">
    <location>
        <begin position="397"/>
        <end position="462"/>
    </location>
</feature>
<evidence type="ECO:0000256" key="3">
    <source>
        <dbReference type="ARBA" id="ARBA00022525"/>
    </source>
</evidence>
<reference evidence="7" key="1">
    <citation type="journal article" date="2019" name="Int. J. Syst. Evol. Microbiol.">
        <title>The Global Catalogue of Microorganisms (GCM) 10K type strain sequencing project: providing services to taxonomists for standard genome sequencing and annotation.</title>
        <authorList>
            <consortium name="The Broad Institute Genomics Platform"/>
            <consortium name="The Broad Institute Genome Sequencing Center for Infectious Disease"/>
            <person name="Wu L."/>
            <person name="Ma J."/>
        </authorList>
    </citation>
    <scope>NUCLEOTIDE SEQUENCE [LARGE SCALE GENOMIC DNA]</scope>
    <source>
        <strain evidence="7">JCM 15115</strain>
    </source>
</reference>
<dbReference type="PANTHER" id="PTHR32305">
    <property type="match status" value="1"/>
</dbReference>
<dbReference type="SUPFAM" id="SSF69349">
    <property type="entry name" value="Phage fibre proteins"/>
    <property type="match status" value="1"/>
</dbReference>
<dbReference type="Pfam" id="PF05954">
    <property type="entry name" value="Phage_GPD"/>
    <property type="match status" value="1"/>
</dbReference>
<keyword evidence="7" id="KW-1185">Reference proteome</keyword>
<dbReference type="InterPro" id="IPR006531">
    <property type="entry name" value="Gp5/Vgr_OB"/>
</dbReference>
<evidence type="ECO:0000313" key="7">
    <source>
        <dbReference type="Proteomes" id="UP001424441"/>
    </source>
</evidence>
<dbReference type="PANTHER" id="PTHR32305:SF15">
    <property type="entry name" value="PROTEIN RHSA-RELATED"/>
    <property type="match status" value="1"/>
</dbReference>
<dbReference type="Gene3D" id="2.40.50.230">
    <property type="entry name" value="Gp5 N-terminal domain"/>
    <property type="match status" value="1"/>
</dbReference>
<dbReference type="InterPro" id="IPR006533">
    <property type="entry name" value="T6SS_Vgr_RhsGE"/>
</dbReference>
<dbReference type="Pfam" id="PF04717">
    <property type="entry name" value="Phage_base_V"/>
    <property type="match status" value="1"/>
</dbReference>
<dbReference type="EMBL" id="BAAADE010000008">
    <property type="protein sequence ID" value="GAA0611134.1"/>
    <property type="molecule type" value="Genomic_DNA"/>
</dbReference>
<dbReference type="Proteomes" id="UP001424441">
    <property type="component" value="Unassembled WGS sequence"/>
</dbReference>
<dbReference type="RefSeq" id="WP_343806805.1">
    <property type="nucleotide sequence ID" value="NZ_BAAADE010000008.1"/>
</dbReference>
<proteinExistence type="inferred from homology"/>
<dbReference type="NCBIfam" id="TIGR03361">
    <property type="entry name" value="VI_Rhs_Vgr"/>
    <property type="match status" value="1"/>
</dbReference>